<keyword evidence="1" id="KW-1133">Transmembrane helix</keyword>
<feature type="transmembrane region" description="Helical" evidence="1">
    <location>
        <begin position="45"/>
        <end position="62"/>
    </location>
</feature>
<evidence type="ECO:0000313" key="2">
    <source>
        <dbReference type="EMBL" id="KAB1203383.1"/>
    </source>
</evidence>
<evidence type="ECO:0000256" key="1">
    <source>
        <dbReference type="SAM" id="Phobius"/>
    </source>
</evidence>
<sequence length="63" mass="7225">MVLYIYVLYRLMGGLVTMASFELDLKAPLFAPFGTGENLGREEIGHWYVRICLFLIFGIGFFN</sequence>
<feature type="transmembrane region" description="Helical" evidence="1">
    <location>
        <begin position="7"/>
        <end position="25"/>
    </location>
</feature>
<dbReference type="Proteomes" id="UP000516437">
    <property type="component" value="Chromosome 8"/>
</dbReference>
<gene>
    <name evidence="2" type="ORF">CJ030_MR8G004875</name>
</gene>
<protein>
    <submittedName>
        <fullName evidence="2">Uncharacterized protein</fullName>
    </submittedName>
</protein>
<accession>A0A6A1USV2</accession>
<name>A0A6A1USV2_9ROSI</name>
<keyword evidence="3" id="KW-1185">Reference proteome</keyword>
<reference evidence="2 3" key="1">
    <citation type="journal article" date="2019" name="Plant Biotechnol. J.">
        <title>The red bayberry genome and genetic basis of sex determination.</title>
        <authorList>
            <person name="Jia H.M."/>
            <person name="Jia H.J."/>
            <person name="Cai Q.L."/>
            <person name="Wang Y."/>
            <person name="Zhao H.B."/>
            <person name="Yang W.F."/>
            <person name="Wang G.Y."/>
            <person name="Li Y.H."/>
            <person name="Zhan D.L."/>
            <person name="Shen Y.T."/>
            <person name="Niu Q.F."/>
            <person name="Chang L."/>
            <person name="Qiu J."/>
            <person name="Zhao L."/>
            <person name="Xie H.B."/>
            <person name="Fu W.Y."/>
            <person name="Jin J."/>
            <person name="Li X.W."/>
            <person name="Jiao Y."/>
            <person name="Zhou C.C."/>
            <person name="Tu T."/>
            <person name="Chai C.Y."/>
            <person name="Gao J.L."/>
            <person name="Fan L.J."/>
            <person name="van de Weg E."/>
            <person name="Wang J.Y."/>
            <person name="Gao Z.S."/>
        </authorList>
    </citation>
    <scope>NUCLEOTIDE SEQUENCE [LARGE SCALE GENOMIC DNA]</scope>
    <source>
        <tissue evidence="2">Leaves</tissue>
    </source>
</reference>
<keyword evidence="1" id="KW-0812">Transmembrane</keyword>
<dbReference type="AlphaFoldDB" id="A0A6A1USV2"/>
<proteinExistence type="predicted"/>
<evidence type="ECO:0000313" key="3">
    <source>
        <dbReference type="Proteomes" id="UP000516437"/>
    </source>
</evidence>
<organism evidence="2 3">
    <name type="scientific">Morella rubra</name>
    <name type="common">Chinese bayberry</name>
    <dbReference type="NCBI Taxonomy" id="262757"/>
    <lineage>
        <taxon>Eukaryota</taxon>
        <taxon>Viridiplantae</taxon>
        <taxon>Streptophyta</taxon>
        <taxon>Embryophyta</taxon>
        <taxon>Tracheophyta</taxon>
        <taxon>Spermatophyta</taxon>
        <taxon>Magnoliopsida</taxon>
        <taxon>eudicotyledons</taxon>
        <taxon>Gunneridae</taxon>
        <taxon>Pentapetalae</taxon>
        <taxon>rosids</taxon>
        <taxon>fabids</taxon>
        <taxon>Fagales</taxon>
        <taxon>Myricaceae</taxon>
        <taxon>Morella</taxon>
    </lineage>
</organism>
<dbReference type="EMBL" id="RXIC02000026">
    <property type="protein sequence ID" value="KAB1203383.1"/>
    <property type="molecule type" value="Genomic_DNA"/>
</dbReference>
<keyword evidence="1" id="KW-0472">Membrane</keyword>
<comment type="caution">
    <text evidence="2">The sequence shown here is derived from an EMBL/GenBank/DDBJ whole genome shotgun (WGS) entry which is preliminary data.</text>
</comment>